<keyword evidence="9" id="KW-1185">Reference proteome</keyword>
<dbReference type="GO" id="GO:0006508">
    <property type="term" value="P:proteolysis"/>
    <property type="evidence" value="ECO:0007669"/>
    <property type="project" value="UniProtKB-KW"/>
</dbReference>
<dbReference type="InterPro" id="IPR009003">
    <property type="entry name" value="Peptidase_S1_PA"/>
</dbReference>
<dbReference type="InterPro" id="IPR050430">
    <property type="entry name" value="Peptidase_S1"/>
</dbReference>
<comment type="caution">
    <text evidence="8">The sequence shown here is derived from an EMBL/GenBank/DDBJ whole genome shotgun (WGS) entry which is preliminary data.</text>
</comment>
<dbReference type="PRINTS" id="PR00722">
    <property type="entry name" value="CHYMOTRYPSIN"/>
</dbReference>
<dbReference type="InterPro" id="IPR001254">
    <property type="entry name" value="Trypsin_dom"/>
</dbReference>
<dbReference type="CDD" id="cd00190">
    <property type="entry name" value="Tryp_SPc"/>
    <property type="match status" value="1"/>
</dbReference>
<dbReference type="SMART" id="SM00020">
    <property type="entry name" value="Tryp_SPc"/>
    <property type="match status" value="1"/>
</dbReference>
<name>A0A8S9WQG7_APOLU</name>
<dbReference type="OrthoDB" id="6576428at2759"/>
<evidence type="ECO:0000256" key="4">
    <source>
        <dbReference type="ARBA" id="ARBA00022825"/>
    </source>
</evidence>
<dbReference type="AlphaFoldDB" id="A0A8S9WQG7"/>
<sequence>MGCSNMIFMSVVWCSVIASIRGTPTANISTLSNETTLRRGLEIIHDDDSKVIGGRKAKSGEFKWMVSLQYADAATHYCGGVLLTLDKVLTACHCVAFYKDDFDEELFPLHDKLMVAGSVSNVINPKDPYQQIRHPVKTFCHPKCRSRRRGGFDWDFSIHDVDKDFEQTPTVKPCSFVSLTSGVAWKYLVEQVKKEAWCTAVGWGYSKINNGTYSHPSKDLLKVGVTLLSFTKCHHFLKTFDTYYDKLNLKSRYQVCALGPNQSDVCKGDSGGGLVCGSHVYGIVSWGPVCGELEVPSMYTAIDGVWDFMLKTVFNENAKPHSNQNLLIASFILAIQKRRGGFTNDYGIMKPASAFNLSATLGPVMVVSMTNGVVWSHLVQLIKQRKWCAAVGWGTTNFTRKGNKVIYMNTSSELKAIGVALVSFAECRRLLQSFDKAYSKVRIKSKFQVCTMNRNSSVCKGDSGGGLVCGRYVYGILSWGPGCGEINTPSMYAVLDGNWQLVFKHSTNDVSFTFRHSIFSMVILAISINVVLNT</sequence>
<dbReference type="InterPro" id="IPR043504">
    <property type="entry name" value="Peptidase_S1_PA_chymotrypsin"/>
</dbReference>
<dbReference type="GO" id="GO:0004252">
    <property type="term" value="F:serine-type endopeptidase activity"/>
    <property type="evidence" value="ECO:0007669"/>
    <property type="project" value="InterPro"/>
</dbReference>
<keyword evidence="3" id="KW-0378">Hydrolase</keyword>
<evidence type="ECO:0000256" key="5">
    <source>
        <dbReference type="ARBA" id="ARBA00023157"/>
    </source>
</evidence>
<accession>A0A8S9WQG7</accession>
<organism evidence="8 9">
    <name type="scientific">Apolygus lucorum</name>
    <name type="common">Small green plant bug</name>
    <name type="synonym">Lygocoris lucorum</name>
    <dbReference type="NCBI Taxonomy" id="248454"/>
    <lineage>
        <taxon>Eukaryota</taxon>
        <taxon>Metazoa</taxon>
        <taxon>Ecdysozoa</taxon>
        <taxon>Arthropoda</taxon>
        <taxon>Hexapoda</taxon>
        <taxon>Insecta</taxon>
        <taxon>Pterygota</taxon>
        <taxon>Neoptera</taxon>
        <taxon>Paraneoptera</taxon>
        <taxon>Hemiptera</taxon>
        <taxon>Heteroptera</taxon>
        <taxon>Panheteroptera</taxon>
        <taxon>Cimicomorpha</taxon>
        <taxon>Miridae</taxon>
        <taxon>Mirini</taxon>
        <taxon>Apolygus</taxon>
    </lineage>
</organism>
<feature type="signal peptide" evidence="6">
    <location>
        <begin position="1"/>
        <end position="22"/>
    </location>
</feature>
<protein>
    <recommendedName>
        <fullName evidence="7">Peptidase S1 domain-containing protein</fullName>
    </recommendedName>
</protein>
<feature type="chain" id="PRO_5035915295" description="Peptidase S1 domain-containing protein" evidence="6">
    <location>
        <begin position="23"/>
        <end position="534"/>
    </location>
</feature>
<dbReference type="InterPro" id="IPR001314">
    <property type="entry name" value="Peptidase_S1A"/>
</dbReference>
<dbReference type="Proteomes" id="UP000466442">
    <property type="component" value="Unassembled WGS sequence"/>
</dbReference>
<evidence type="ECO:0000256" key="1">
    <source>
        <dbReference type="ARBA" id="ARBA00007664"/>
    </source>
</evidence>
<keyword evidence="5" id="KW-1015">Disulfide bond</keyword>
<feature type="domain" description="Peptidase S1" evidence="7">
    <location>
        <begin position="321"/>
        <end position="493"/>
    </location>
</feature>
<evidence type="ECO:0000256" key="2">
    <source>
        <dbReference type="ARBA" id="ARBA00022670"/>
    </source>
</evidence>
<evidence type="ECO:0000313" key="9">
    <source>
        <dbReference type="Proteomes" id="UP000466442"/>
    </source>
</evidence>
<comment type="similarity">
    <text evidence="1">Belongs to the peptidase S1 family.</text>
</comment>
<dbReference type="EMBL" id="WIXP02000015">
    <property type="protein sequence ID" value="KAF6198893.1"/>
    <property type="molecule type" value="Genomic_DNA"/>
</dbReference>
<evidence type="ECO:0000256" key="6">
    <source>
        <dbReference type="SAM" id="SignalP"/>
    </source>
</evidence>
<feature type="domain" description="Peptidase S1" evidence="7">
    <location>
        <begin position="51"/>
        <end position="314"/>
    </location>
</feature>
<dbReference type="Gene3D" id="2.40.10.10">
    <property type="entry name" value="Trypsin-like serine proteases"/>
    <property type="match status" value="2"/>
</dbReference>
<keyword evidence="2" id="KW-0645">Protease</keyword>
<dbReference type="PANTHER" id="PTHR24276">
    <property type="entry name" value="POLYSERASE-RELATED"/>
    <property type="match status" value="1"/>
</dbReference>
<reference evidence="8" key="1">
    <citation type="journal article" date="2021" name="Mol. Ecol. Resour.">
        <title>Apolygus lucorum genome provides insights into omnivorousness and mesophyll feeding.</title>
        <authorList>
            <person name="Liu Y."/>
            <person name="Liu H."/>
            <person name="Wang H."/>
            <person name="Huang T."/>
            <person name="Liu B."/>
            <person name="Yang B."/>
            <person name="Yin L."/>
            <person name="Li B."/>
            <person name="Zhang Y."/>
            <person name="Zhang S."/>
            <person name="Jiang F."/>
            <person name="Zhang X."/>
            <person name="Ren Y."/>
            <person name="Wang B."/>
            <person name="Wang S."/>
            <person name="Lu Y."/>
            <person name="Wu K."/>
            <person name="Fan W."/>
            <person name="Wang G."/>
        </authorList>
    </citation>
    <scope>NUCLEOTIDE SEQUENCE</scope>
    <source>
        <strain evidence="8">12Hb</strain>
    </source>
</reference>
<gene>
    <name evidence="8" type="ORF">GE061_006916</name>
</gene>
<evidence type="ECO:0000259" key="7">
    <source>
        <dbReference type="PROSITE" id="PS50240"/>
    </source>
</evidence>
<dbReference type="PROSITE" id="PS50240">
    <property type="entry name" value="TRYPSIN_DOM"/>
    <property type="match status" value="2"/>
</dbReference>
<proteinExistence type="inferred from homology"/>
<dbReference type="PANTHER" id="PTHR24276:SF96">
    <property type="entry name" value="PEPTIDASE S1 DOMAIN-CONTAINING PROTEIN"/>
    <property type="match status" value="1"/>
</dbReference>
<evidence type="ECO:0000256" key="3">
    <source>
        <dbReference type="ARBA" id="ARBA00022801"/>
    </source>
</evidence>
<dbReference type="SUPFAM" id="SSF50494">
    <property type="entry name" value="Trypsin-like serine proteases"/>
    <property type="match status" value="2"/>
</dbReference>
<evidence type="ECO:0000313" key="8">
    <source>
        <dbReference type="EMBL" id="KAF6198893.1"/>
    </source>
</evidence>
<keyword evidence="6" id="KW-0732">Signal</keyword>
<keyword evidence="4" id="KW-0720">Serine protease</keyword>
<dbReference type="Pfam" id="PF00089">
    <property type="entry name" value="Trypsin"/>
    <property type="match status" value="2"/>
</dbReference>